<dbReference type="Gene3D" id="2.60.120.260">
    <property type="entry name" value="Galactose-binding domain-like"/>
    <property type="match status" value="1"/>
</dbReference>
<evidence type="ECO:0000259" key="1">
    <source>
        <dbReference type="Pfam" id="PF13472"/>
    </source>
</evidence>
<dbReference type="InterPro" id="IPR037461">
    <property type="entry name" value="CtCE2-like_dom"/>
</dbReference>
<dbReference type="AlphaFoldDB" id="A0A839JWM0"/>
<dbReference type="Gene3D" id="3.40.50.1110">
    <property type="entry name" value="SGNH hydrolase"/>
    <property type="match status" value="1"/>
</dbReference>
<protein>
    <submittedName>
        <fullName evidence="3">GDSL family lipase</fullName>
    </submittedName>
</protein>
<gene>
    <name evidence="3" type="ORF">H0486_04205</name>
</gene>
<dbReference type="CDD" id="cd01831">
    <property type="entry name" value="Endoglucanase_E_like"/>
    <property type="match status" value="1"/>
</dbReference>
<accession>A0A839JWM0</accession>
<dbReference type="Pfam" id="PF13472">
    <property type="entry name" value="Lipase_GDSL_2"/>
    <property type="match status" value="1"/>
</dbReference>
<keyword evidence="4" id="KW-1185">Reference proteome</keyword>
<dbReference type="SUPFAM" id="SSF52266">
    <property type="entry name" value="SGNH hydrolase"/>
    <property type="match status" value="1"/>
</dbReference>
<feature type="domain" description="SGNH hydrolase-type esterase" evidence="1">
    <location>
        <begin position="140"/>
        <end position="341"/>
    </location>
</feature>
<comment type="caution">
    <text evidence="3">The sequence shown here is derived from an EMBL/GenBank/DDBJ whole genome shotgun (WGS) entry which is preliminary data.</text>
</comment>
<dbReference type="PANTHER" id="PTHR37834">
    <property type="entry name" value="GDSL-LIKE LIPASE/ACYLHYDROLASE DOMAIN PROTEIN (AFU_ORTHOLOGUE AFUA_2G00620)"/>
    <property type="match status" value="1"/>
</dbReference>
<evidence type="ECO:0000313" key="3">
    <source>
        <dbReference type="EMBL" id="MBB2182075.1"/>
    </source>
</evidence>
<dbReference type="InterPro" id="IPR040794">
    <property type="entry name" value="CE2_N"/>
</dbReference>
<evidence type="ECO:0000259" key="2">
    <source>
        <dbReference type="Pfam" id="PF17996"/>
    </source>
</evidence>
<proteinExistence type="predicted"/>
<dbReference type="PANTHER" id="PTHR37834:SF2">
    <property type="entry name" value="ESTERASE, SGNH HYDROLASE-TYPE"/>
    <property type="match status" value="1"/>
</dbReference>
<dbReference type="InterPro" id="IPR036514">
    <property type="entry name" value="SGNH_hydro_sf"/>
</dbReference>
<feature type="domain" description="Carbohydrate esterase 2 N-terminal" evidence="2">
    <location>
        <begin position="20"/>
        <end position="126"/>
    </location>
</feature>
<dbReference type="InterPro" id="IPR013830">
    <property type="entry name" value="SGNH_hydro"/>
</dbReference>
<name>A0A839JWM0_9FIRM</name>
<dbReference type="EMBL" id="JACEGA010000001">
    <property type="protein sequence ID" value="MBB2182075.1"/>
    <property type="molecule type" value="Genomic_DNA"/>
</dbReference>
<dbReference type="Pfam" id="PF17996">
    <property type="entry name" value="CE2_N"/>
    <property type="match status" value="1"/>
</dbReference>
<organism evidence="3 4">
    <name type="scientific">Variimorphobacter saccharofermentans</name>
    <dbReference type="NCBI Taxonomy" id="2755051"/>
    <lineage>
        <taxon>Bacteria</taxon>
        <taxon>Bacillati</taxon>
        <taxon>Bacillota</taxon>
        <taxon>Clostridia</taxon>
        <taxon>Lachnospirales</taxon>
        <taxon>Lachnospiraceae</taxon>
        <taxon>Variimorphobacter</taxon>
    </lineage>
</organism>
<dbReference type="Proteomes" id="UP000574276">
    <property type="component" value="Unassembled WGS sequence"/>
</dbReference>
<reference evidence="3 4" key="1">
    <citation type="submission" date="2020-07" db="EMBL/GenBank/DDBJ databases">
        <title>Characterization and genome sequencing of isolate MD1, a novel member within the family Lachnospiraceae.</title>
        <authorList>
            <person name="Rettenmaier R."/>
            <person name="Di Bello L."/>
            <person name="Zinser C."/>
            <person name="Scheitz K."/>
            <person name="Liebl W."/>
            <person name="Zverlov V."/>
        </authorList>
    </citation>
    <scope>NUCLEOTIDE SEQUENCE [LARGE SCALE GENOMIC DNA]</scope>
    <source>
        <strain evidence="3 4">MD1</strain>
    </source>
</reference>
<dbReference type="InterPro" id="IPR052762">
    <property type="entry name" value="PCW_deacetylase/CE"/>
</dbReference>
<dbReference type="GO" id="GO:0052689">
    <property type="term" value="F:carboxylic ester hydrolase activity"/>
    <property type="evidence" value="ECO:0007669"/>
    <property type="project" value="InterPro"/>
</dbReference>
<evidence type="ECO:0000313" key="4">
    <source>
        <dbReference type="Proteomes" id="UP000574276"/>
    </source>
</evidence>
<sequence>MRESEVCMEFYADDSNVNVIGRSLMMNNTRYLGYSCSAIEFEFTGTKVEADIWTDSDTLETELKAWVAVFVNDEELPVKRFSLEKNGIYLLYEGAKSQTTKIRLVKYSEAAFGKIGIRSIRIDSDQPPRPTKKKSRRIEFIGNSITCGYGNEGIWNVDTFQTSQENPWEAYAALTARKLEADYQLVCWSGIGIISNYTEQEVPNTTEWLMPQLYPYTDRATDQVLGNTEPEVWKNERFDPDCIVINLGTNDSSYTKNINERVEAFGNRYYEFVREVRNKNPRSKILCTLGAMGQDLCEAIRQQVERMNSEGDDNVHFMDFDVQREEDGIGTDWHPSKATHRKMAVKLTDKLKTIMNW</sequence>